<gene>
    <name evidence="2" type="ordered locus">Snas_1769</name>
</gene>
<dbReference type="KEGG" id="sna:Snas_1769"/>
<dbReference type="EMBL" id="CP001778">
    <property type="protein sequence ID" value="ADD41466.1"/>
    <property type="molecule type" value="Genomic_DNA"/>
</dbReference>
<evidence type="ECO:0000256" key="1">
    <source>
        <dbReference type="SAM" id="MobiDB-lite"/>
    </source>
</evidence>
<proteinExistence type="predicted"/>
<protein>
    <submittedName>
        <fullName evidence="2">Uncharacterized protein</fullName>
    </submittedName>
</protein>
<name>D3PY99_STANL</name>
<reference evidence="2 3" key="1">
    <citation type="journal article" date="2009" name="Stand. Genomic Sci.">
        <title>Complete genome sequence of Stackebrandtia nassauensis type strain (LLR-40K-21).</title>
        <authorList>
            <person name="Munk C."/>
            <person name="Lapidus A."/>
            <person name="Copeland A."/>
            <person name="Jando M."/>
            <person name="Mayilraj S."/>
            <person name="Glavina Del Rio T."/>
            <person name="Nolan M."/>
            <person name="Chen F."/>
            <person name="Lucas S."/>
            <person name="Tice H."/>
            <person name="Cheng J.F."/>
            <person name="Han C."/>
            <person name="Detter J.C."/>
            <person name="Bruce D."/>
            <person name="Goodwin L."/>
            <person name="Chain P."/>
            <person name="Pitluck S."/>
            <person name="Goker M."/>
            <person name="Ovchinikova G."/>
            <person name="Pati A."/>
            <person name="Ivanova N."/>
            <person name="Mavromatis K."/>
            <person name="Chen A."/>
            <person name="Palaniappan K."/>
            <person name="Land M."/>
            <person name="Hauser L."/>
            <person name="Chang Y.J."/>
            <person name="Jeffries C.D."/>
            <person name="Bristow J."/>
            <person name="Eisen J.A."/>
            <person name="Markowitz V."/>
            <person name="Hugenholtz P."/>
            <person name="Kyrpides N.C."/>
            <person name="Klenk H.P."/>
        </authorList>
    </citation>
    <scope>NUCLEOTIDE SEQUENCE [LARGE SCALE GENOMIC DNA]</scope>
    <source>
        <strain evidence="3">DSM 44728 / CIP 108903 / NRRL B-16338 / NBRC 102104 / LLR-40K-21</strain>
    </source>
</reference>
<evidence type="ECO:0000313" key="3">
    <source>
        <dbReference type="Proteomes" id="UP000000844"/>
    </source>
</evidence>
<feature type="compositionally biased region" description="Basic residues" evidence="1">
    <location>
        <begin position="1"/>
        <end position="21"/>
    </location>
</feature>
<dbReference type="HOGENOM" id="CLU_2248463_0_0_11"/>
<feature type="region of interest" description="Disordered" evidence="1">
    <location>
        <begin position="1"/>
        <end position="27"/>
    </location>
</feature>
<organism evidence="2 3">
    <name type="scientific">Stackebrandtia nassauensis (strain DSM 44728 / CIP 108903 / NRRL B-16338 / NBRC 102104 / LLR-40K-21)</name>
    <dbReference type="NCBI Taxonomy" id="446470"/>
    <lineage>
        <taxon>Bacteria</taxon>
        <taxon>Bacillati</taxon>
        <taxon>Actinomycetota</taxon>
        <taxon>Actinomycetes</taxon>
        <taxon>Glycomycetales</taxon>
        <taxon>Glycomycetaceae</taxon>
        <taxon>Stackebrandtia</taxon>
    </lineage>
</organism>
<dbReference type="AlphaFoldDB" id="D3PY99"/>
<dbReference type="RefSeq" id="WP_013017037.1">
    <property type="nucleotide sequence ID" value="NC_013947.1"/>
</dbReference>
<evidence type="ECO:0000313" key="2">
    <source>
        <dbReference type="EMBL" id="ADD41466.1"/>
    </source>
</evidence>
<dbReference type="Proteomes" id="UP000000844">
    <property type="component" value="Chromosome"/>
</dbReference>
<accession>D3PY99</accession>
<sequence>MRRRVRPRGHRGRARRRGRRTDRRDDAFAAAENRNAVLDGAKKGASIGAGVLIGSTTLGLGASTFAAETTNVGLDEIDKEHIKGPLMDRVREYVEDGVKVDERR</sequence>
<keyword evidence="3" id="KW-1185">Reference proteome</keyword>